<reference evidence="1" key="1">
    <citation type="journal article" date="2004" name="Nature">
        <title>Genome duplication in the teleost fish Tetraodon nigroviridis reveals the early vertebrate proto-karyotype.</title>
        <authorList>
            <person name="Jaillon O."/>
            <person name="Aury J.-M."/>
            <person name="Brunet F."/>
            <person name="Petit J.-L."/>
            <person name="Stange-Thomann N."/>
            <person name="Mauceli E."/>
            <person name="Bouneau L."/>
            <person name="Fischer C."/>
            <person name="Ozouf-Costaz C."/>
            <person name="Bernot A."/>
            <person name="Nicaud S."/>
            <person name="Jaffe D."/>
            <person name="Fisher S."/>
            <person name="Lutfalla G."/>
            <person name="Dossat C."/>
            <person name="Segurens B."/>
            <person name="Dasilva C."/>
            <person name="Salanoubat M."/>
            <person name="Levy M."/>
            <person name="Boudet N."/>
            <person name="Castellano S."/>
            <person name="Anthouard V."/>
            <person name="Jubin C."/>
            <person name="Castelli V."/>
            <person name="Katinka M."/>
            <person name="Vacherie B."/>
            <person name="Biemont C."/>
            <person name="Skalli Z."/>
            <person name="Cattolico L."/>
            <person name="Poulain J."/>
            <person name="De Berardinis V."/>
            <person name="Cruaud C."/>
            <person name="Duprat S."/>
            <person name="Brottier P."/>
            <person name="Coutanceau J.-P."/>
            <person name="Gouzy J."/>
            <person name="Parra G."/>
            <person name="Lardier G."/>
            <person name="Chapple C."/>
            <person name="McKernan K.J."/>
            <person name="McEwan P."/>
            <person name="Bosak S."/>
            <person name="Kellis M."/>
            <person name="Volff J.-N."/>
            <person name="Guigo R."/>
            <person name="Zody M.C."/>
            <person name="Mesirov J."/>
            <person name="Lindblad-Toh K."/>
            <person name="Birren B."/>
            <person name="Nusbaum C."/>
            <person name="Kahn D."/>
            <person name="Robinson-Rechavi M."/>
            <person name="Laudet V."/>
            <person name="Schachter V."/>
            <person name="Quetier F."/>
            <person name="Saurin W."/>
            <person name="Scarpelli C."/>
            <person name="Wincker P."/>
            <person name="Lander E.S."/>
            <person name="Weissenbach J."/>
            <person name="Roest Crollius H."/>
        </authorList>
    </citation>
    <scope>NUCLEOTIDE SEQUENCE [LARGE SCALE GENOMIC DNA]</scope>
</reference>
<organism evidence="1">
    <name type="scientific">Tetraodon nigroviridis</name>
    <name type="common">Spotted green pufferfish</name>
    <name type="synonym">Chelonodon nigroviridis</name>
    <dbReference type="NCBI Taxonomy" id="99883"/>
    <lineage>
        <taxon>Eukaryota</taxon>
        <taxon>Metazoa</taxon>
        <taxon>Chordata</taxon>
        <taxon>Craniata</taxon>
        <taxon>Vertebrata</taxon>
        <taxon>Euteleostomi</taxon>
        <taxon>Actinopterygii</taxon>
        <taxon>Neopterygii</taxon>
        <taxon>Teleostei</taxon>
        <taxon>Neoteleostei</taxon>
        <taxon>Acanthomorphata</taxon>
        <taxon>Eupercaria</taxon>
        <taxon>Tetraodontiformes</taxon>
        <taxon>Tetradontoidea</taxon>
        <taxon>Tetraodontidae</taxon>
        <taxon>Tetraodon</taxon>
    </lineage>
</organism>
<name>Q4SEK6_TETNG</name>
<dbReference type="KEGG" id="tng:GSTEN00019513G001"/>
<accession>Q4SEK6</accession>
<dbReference type="AlphaFoldDB" id="Q4SEK6"/>
<reference evidence="1" key="2">
    <citation type="submission" date="2004-02" db="EMBL/GenBank/DDBJ databases">
        <authorList>
            <consortium name="Genoscope"/>
            <consortium name="Whitehead Institute Centre for Genome Research"/>
        </authorList>
    </citation>
    <scope>NUCLEOTIDE SEQUENCE</scope>
</reference>
<evidence type="ECO:0000313" key="1">
    <source>
        <dbReference type="EMBL" id="CAG00926.1"/>
    </source>
</evidence>
<gene>
    <name evidence="1" type="ORF">GSTENG00019513001</name>
</gene>
<sequence length="94" mass="10509">MPLRRCPCNDFTSTAALLDPDTPTQPSQRIPVPIGLLRTTAMAIRTERTETERVKTDGSGVWWWSSWGGAMKKGLCKRSTVGQRFLLACRREGT</sequence>
<comment type="caution">
    <text evidence="1">The sequence shown here is derived from an EMBL/GenBank/DDBJ whole genome shotgun (WGS) entry which is preliminary data.</text>
</comment>
<dbReference type="EMBL" id="CAAE01014617">
    <property type="protein sequence ID" value="CAG00926.1"/>
    <property type="molecule type" value="Genomic_DNA"/>
</dbReference>
<protein>
    <submittedName>
        <fullName evidence="1">(spotted green pufferfish) hypothetical protein</fullName>
    </submittedName>
</protein>
<proteinExistence type="predicted"/>